<accession>A0ABT3C5N4</accession>
<dbReference type="EMBL" id="JACKTY010000010">
    <property type="protein sequence ID" value="MCV7224770.1"/>
    <property type="molecule type" value="Genomic_DNA"/>
</dbReference>
<organism evidence="1 2">
    <name type="scientific">Mycolicibacterium komossense</name>
    <dbReference type="NCBI Taxonomy" id="1779"/>
    <lineage>
        <taxon>Bacteria</taxon>
        <taxon>Bacillati</taxon>
        <taxon>Actinomycetota</taxon>
        <taxon>Actinomycetes</taxon>
        <taxon>Mycobacteriales</taxon>
        <taxon>Mycobacteriaceae</taxon>
        <taxon>Mycolicibacterium</taxon>
    </lineage>
</organism>
<keyword evidence="2" id="KW-1185">Reference proteome</keyword>
<name>A0ABT3C5N4_9MYCO</name>
<dbReference type="RefSeq" id="WP_264065520.1">
    <property type="nucleotide sequence ID" value="NZ_JACKTY010000010.1"/>
</dbReference>
<sequence length="81" mass="9251">MAAQITRGATASRLYLQRPLTDTLDDRPDEHIWSEMGVSQFSFVQPGSSAEFGLEVRNRIADRGLNERLLPRIGFRNQFSR</sequence>
<proteinExistence type="predicted"/>
<comment type="caution">
    <text evidence="1">The sequence shown here is derived from an EMBL/GenBank/DDBJ whole genome shotgun (WGS) entry which is preliminary data.</text>
</comment>
<protein>
    <submittedName>
        <fullName evidence="1">Uncharacterized protein</fullName>
    </submittedName>
</protein>
<evidence type="ECO:0000313" key="1">
    <source>
        <dbReference type="EMBL" id="MCV7224770.1"/>
    </source>
</evidence>
<dbReference type="Gene3D" id="3.30.9.10">
    <property type="entry name" value="D-Amino Acid Oxidase, subunit A, domain 2"/>
    <property type="match status" value="1"/>
</dbReference>
<gene>
    <name evidence="1" type="ORF">H7J73_01760</name>
</gene>
<dbReference type="Proteomes" id="UP001526201">
    <property type="component" value="Unassembled WGS sequence"/>
</dbReference>
<reference evidence="1 2" key="1">
    <citation type="journal article" date="2022" name="BMC Genomics">
        <title>Comparative genome analysis of mycobacteria focusing on tRNA and non-coding RNA.</title>
        <authorList>
            <person name="Behra P.R.K."/>
            <person name="Pettersson B.M.F."/>
            <person name="Ramesh M."/>
            <person name="Das S."/>
            <person name="Dasgupta S."/>
            <person name="Kirsebom L.A."/>
        </authorList>
    </citation>
    <scope>NUCLEOTIDE SEQUENCE [LARGE SCALE GENOMIC DNA]</scope>
    <source>
        <strain evidence="1 2">DSM 44078</strain>
    </source>
</reference>
<dbReference type="SUPFAM" id="SSF54373">
    <property type="entry name" value="FAD-linked reductases, C-terminal domain"/>
    <property type="match status" value="1"/>
</dbReference>
<evidence type="ECO:0000313" key="2">
    <source>
        <dbReference type="Proteomes" id="UP001526201"/>
    </source>
</evidence>